<dbReference type="GeneID" id="22111602"/>
<dbReference type="RefSeq" id="YP_009102149.1">
    <property type="nucleotide sequence ID" value="NC_025447.1"/>
</dbReference>
<organism evidence="1 2">
    <name type="scientific">Escherichia phage 121Q</name>
    <dbReference type="NCBI Taxonomy" id="1555202"/>
    <lineage>
        <taxon>Viruses</taxon>
        <taxon>Duplodnaviria</taxon>
        <taxon>Heunggongvirae</taxon>
        <taxon>Uroviricota</taxon>
        <taxon>Caudoviricetes</taxon>
        <taxon>Asteriusvirus</taxon>
        <taxon>Asteriusvirus av121Q</taxon>
    </lineage>
</organism>
<sequence length="126" mass="14753">MFPEPSHNSTEYQNNVLSKVREVHESDSEITDRMLLMSIFENFRTGGGLRLSKFGYGICKENNLYEFTKIPLQREFKSSIMFTSLDRICTSPYYVEGQYIYLTDAMIITELTLCCDDFKQLFSIHM</sequence>
<protein>
    <submittedName>
        <fullName evidence="1">Uncharacterized protein</fullName>
    </submittedName>
</protein>
<dbReference type="Proteomes" id="UP000029889">
    <property type="component" value="Segment"/>
</dbReference>
<dbReference type="OrthoDB" id="17704at10239"/>
<reference evidence="1 2" key="1">
    <citation type="submission" date="2014-09" db="EMBL/GenBank/DDBJ databases">
        <authorList>
            <person name="Lapin J.S."/>
            <person name="Pope W.H."/>
            <person name="Hua J."/>
            <person name="Ford M.E."/>
            <person name="Conway J.F."/>
            <person name="Hatfull G.F."/>
            <person name="Hendrix R.W."/>
        </authorList>
    </citation>
    <scope>NUCLEOTIDE SEQUENCE [LARGE SCALE GENOMIC DNA]</scope>
</reference>
<name>A0A097EYF2_9CAUD</name>
<accession>A0A097EYF2</accession>
<evidence type="ECO:0000313" key="1">
    <source>
        <dbReference type="EMBL" id="AIT14452.1"/>
    </source>
</evidence>
<dbReference type="KEGG" id="vg:22111602"/>
<proteinExistence type="predicted"/>
<evidence type="ECO:0000313" key="2">
    <source>
        <dbReference type="Proteomes" id="UP000029889"/>
    </source>
</evidence>
<gene>
    <name evidence="1" type="primary">562</name>
    <name evidence="1" type="ORF">PBI_121Q_562</name>
</gene>
<keyword evidence="2" id="KW-1185">Reference proteome</keyword>
<dbReference type="EMBL" id="KM507819">
    <property type="protein sequence ID" value="AIT14452.1"/>
    <property type="molecule type" value="Genomic_DNA"/>
</dbReference>